<evidence type="ECO:0000313" key="2">
    <source>
        <dbReference type="Proteomes" id="UP000789525"/>
    </source>
</evidence>
<gene>
    <name evidence="1" type="ORF">ACOLOM_LOCUS9838</name>
</gene>
<name>A0ACA9P546_9GLOM</name>
<dbReference type="Proteomes" id="UP000789525">
    <property type="component" value="Unassembled WGS sequence"/>
</dbReference>
<protein>
    <submittedName>
        <fullName evidence="1">9719_t:CDS:1</fullName>
    </submittedName>
</protein>
<feature type="non-terminal residue" evidence="1">
    <location>
        <position position="405"/>
    </location>
</feature>
<accession>A0ACA9P546</accession>
<sequence length="405" mass="44300">MRSQVESLLGSGYKPVVGSPLDRHPDLVSTRIRSHPSQGVQRDFMEHALYDFQQRKASARNLHENHLEDSSIKKSIINEFEMSSTLRIETCNTRNSTELATNTPLPNSTSTILLQTVRSTETSEMPLGNDQDTTLNVSSLAPVDKVIVWGFPNAFGVFLDAYLRDPTYSAQPRAYFLLPLIGTLTTAIMYFSGLANGVINAGTPLSGLVLPLILPGLIEKHGTEKTLRILAIVFFRRFGTIAAIYARPAASDLVRRSHFRPLDEADGFSLAFATAMNLSPSKAALSLAMLNGKYSLCAEVIARLLAGILSDRVDPWLLAFFTLLGACIATFILWGVLSHSLAGLIAFGLLSHRIDEDPMLSTNILSYLMLSRGLGNILSTPISTALSSQHNGRHRHERFGFDVGG</sequence>
<dbReference type="EMBL" id="CAJVPT010029528">
    <property type="protein sequence ID" value="CAG8691167.1"/>
    <property type="molecule type" value="Genomic_DNA"/>
</dbReference>
<reference evidence="1" key="1">
    <citation type="submission" date="2021-06" db="EMBL/GenBank/DDBJ databases">
        <authorList>
            <person name="Kallberg Y."/>
            <person name="Tangrot J."/>
            <person name="Rosling A."/>
        </authorList>
    </citation>
    <scope>NUCLEOTIDE SEQUENCE</scope>
    <source>
        <strain evidence="1">CL356</strain>
    </source>
</reference>
<evidence type="ECO:0000313" key="1">
    <source>
        <dbReference type="EMBL" id="CAG8691167.1"/>
    </source>
</evidence>
<organism evidence="1 2">
    <name type="scientific">Acaulospora colombiana</name>
    <dbReference type="NCBI Taxonomy" id="27376"/>
    <lineage>
        <taxon>Eukaryota</taxon>
        <taxon>Fungi</taxon>
        <taxon>Fungi incertae sedis</taxon>
        <taxon>Mucoromycota</taxon>
        <taxon>Glomeromycotina</taxon>
        <taxon>Glomeromycetes</taxon>
        <taxon>Diversisporales</taxon>
        <taxon>Acaulosporaceae</taxon>
        <taxon>Acaulospora</taxon>
    </lineage>
</organism>
<proteinExistence type="predicted"/>
<comment type="caution">
    <text evidence="1">The sequence shown here is derived from an EMBL/GenBank/DDBJ whole genome shotgun (WGS) entry which is preliminary data.</text>
</comment>
<keyword evidence="2" id="KW-1185">Reference proteome</keyword>